<reference evidence="2 3" key="1">
    <citation type="submission" date="2024-01" db="EMBL/GenBank/DDBJ databases">
        <title>Horizontal gene transfer in Aeromonas trota.</title>
        <authorList>
            <person name="Otero Olarra J.E."/>
            <person name="Perez Valdespino A."/>
        </authorList>
    </citation>
    <scope>NUCLEOTIDE SEQUENCE [LARGE SCALE GENOMIC DNA]</scope>
    <source>
        <strain evidence="2 3">9.1</strain>
    </source>
</reference>
<keyword evidence="1" id="KW-0812">Transmembrane</keyword>
<keyword evidence="1" id="KW-1133">Transmembrane helix</keyword>
<dbReference type="RefSeq" id="WP_223379012.1">
    <property type="nucleotide sequence ID" value="NZ_CP082887.1"/>
</dbReference>
<feature type="transmembrane region" description="Helical" evidence="1">
    <location>
        <begin position="50"/>
        <end position="74"/>
    </location>
</feature>
<proteinExistence type="predicted"/>
<dbReference type="EMBL" id="JAZDDP010000013">
    <property type="protein sequence ID" value="MEL3921447.1"/>
    <property type="molecule type" value="Genomic_DNA"/>
</dbReference>
<evidence type="ECO:0000256" key="1">
    <source>
        <dbReference type="SAM" id="Phobius"/>
    </source>
</evidence>
<evidence type="ECO:0000313" key="3">
    <source>
        <dbReference type="Proteomes" id="UP001491613"/>
    </source>
</evidence>
<feature type="transmembrane region" description="Helical" evidence="1">
    <location>
        <begin position="125"/>
        <end position="146"/>
    </location>
</feature>
<accession>A0ABU9JGV6</accession>
<feature type="transmembrane region" description="Helical" evidence="1">
    <location>
        <begin position="9"/>
        <end position="30"/>
    </location>
</feature>
<protein>
    <submittedName>
        <fullName evidence="2">Uncharacterized protein</fullName>
    </submittedName>
</protein>
<keyword evidence="3" id="KW-1185">Reference proteome</keyword>
<gene>
    <name evidence="2" type="ORF">V1482_18745</name>
</gene>
<evidence type="ECO:0000313" key="2">
    <source>
        <dbReference type="EMBL" id="MEL3921447.1"/>
    </source>
</evidence>
<sequence>MDKKVFRDVAVILAFGTGLLYILGQSYYGAWLRTLGLSSSFLVKDTPQMLQMGFAPFYTYGLWAILALVPVFYFLMLVAKLLFKLLAYLISSQAPSFYKEVMDSWNSSNEFEKLDTKEPDEHFNLFDFIVTNLFFVFLAALLYTILGAWRAEAVMADIVDRKNTIYELENENISVVACSSVTSLCAIYNYENEAIEIISISDLAGASVVSRPPSMFELFDKIGSEKKI</sequence>
<comment type="caution">
    <text evidence="2">The sequence shown here is derived from an EMBL/GenBank/DDBJ whole genome shotgun (WGS) entry which is preliminary data.</text>
</comment>
<dbReference type="Proteomes" id="UP001491613">
    <property type="component" value="Unassembled WGS sequence"/>
</dbReference>
<organism evidence="2 3">
    <name type="scientific">Aeromonas enteropelogenes</name>
    <name type="common">Aeromonas trota</name>
    <dbReference type="NCBI Taxonomy" id="29489"/>
    <lineage>
        <taxon>Bacteria</taxon>
        <taxon>Pseudomonadati</taxon>
        <taxon>Pseudomonadota</taxon>
        <taxon>Gammaproteobacteria</taxon>
        <taxon>Aeromonadales</taxon>
        <taxon>Aeromonadaceae</taxon>
        <taxon>Aeromonas</taxon>
    </lineage>
</organism>
<keyword evidence="1" id="KW-0472">Membrane</keyword>
<name>A0ABU9JGV6_AEREN</name>